<name>A0A917CX25_9NOCA</name>
<comment type="caution">
    <text evidence="1">The sequence shown here is derived from an EMBL/GenBank/DDBJ whole genome shotgun (WGS) entry which is preliminary data.</text>
</comment>
<gene>
    <name evidence="1" type="ORF">GCM10007304_14220</name>
</gene>
<proteinExistence type="predicted"/>
<accession>A0A917CX25</accession>
<evidence type="ECO:0000313" key="1">
    <source>
        <dbReference type="EMBL" id="GGG01404.1"/>
    </source>
</evidence>
<evidence type="ECO:0000313" key="2">
    <source>
        <dbReference type="Proteomes" id="UP000654257"/>
    </source>
</evidence>
<reference evidence="1" key="2">
    <citation type="submission" date="2020-09" db="EMBL/GenBank/DDBJ databases">
        <authorList>
            <person name="Sun Q."/>
            <person name="Sedlacek I."/>
        </authorList>
    </citation>
    <scope>NUCLEOTIDE SEQUENCE</scope>
    <source>
        <strain evidence="1">CCM 7905</strain>
    </source>
</reference>
<dbReference type="EMBL" id="BMCU01000002">
    <property type="protein sequence ID" value="GGG01404.1"/>
    <property type="molecule type" value="Genomic_DNA"/>
</dbReference>
<sequence>MILQTLSEAVTSIPPAQLVAALVDAPRRTLEQGVTLFAQDIPDPPAKPIPGLEQPINDWIGYLKTACNVSAMIGLLLAAVMMGVGIRGRSDVAKSALSHAPWALGAAVLAGGSAELIRQFTGS</sequence>
<dbReference type="AlphaFoldDB" id="A0A917CX25"/>
<dbReference type="Proteomes" id="UP000654257">
    <property type="component" value="Unassembled WGS sequence"/>
</dbReference>
<reference evidence="1" key="1">
    <citation type="journal article" date="2014" name="Int. J. Syst. Evol. Microbiol.">
        <title>Complete genome sequence of Corynebacterium casei LMG S-19264T (=DSM 44701T), isolated from a smear-ripened cheese.</title>
        <authorList>
            <consortium name="US DOE Joint Genome Institute (JGI-PGF)"/>
            <person name="Walter F."/>
            <person name="Albersmeier A."/>
            <person name="Kalinowski J."/>
            <person name="Ruckert C."/>
        </authorList>
    </citation>
    <scope>NUCLEOTIDE SEQUENCE</scope>
    <source>
        <strain evidence="1">CCM 7905</strain>
    </source>
</reference>
<dbReference type="RefSeq" id="WP_229745865.1">
    <property type="nucleotide sequence ID" value="NZ_BMCU01000002.1"/>
</dbReference>
<keyword evidence="2" id="KW-1185">Reference proteome</keyword>
<organism evidence="1 2">
    <name type="scientific">Rhodococcoides trifolii</name>
    <dbReference type="NCBI Taxonomy" id="908250"/>
    <lineage>
        <taxon>Bacteria</taxon>
        <taxon>Bacillati</taxon>
        <taxon>Actinomycetota</taxon>
        <taxon>Actinomycetes</taxon>
        <taxon>Mycobacteriales</taxon>
        <taxon>Nocardiaceae</taxon>
        <taxon>Rhodococcoides</taxon>
    </lineage>
</organism>
<protein>
    <submittedName>
        <fullName evidence="1">Uncharacterized protein</fullName>
    </submittedName>
</protein>